<sequence length="306" mass="33667">MNGTGHPANVTGRVELEDTGTELVARDGATELMRYVYRPESSVYEGPKPYAHPLRTLAGDVVSAYRPNDHRWHKGLQMTASHLSGQNFWGGASYVRELGGYTDLPNVGAMRHEEFTGPGRERLSWHTQGGEHWVDEVREMAVDVEDDHWTLGLSTSMTNVRGEPLLFGSPTTHGRPMAGYSGLFWRGPRSFTGGLVIAEGGQGGPEMMGRTASWLAYVGEHDEVDRSSTLLFVAAPGTTWFVRTTPFAAVNPSLAFRQEVELPPGATWSHRYRVVVADGAWDRDRIEDHVRSHPLDDGAAPGEGRS</sequence>
<evidence type="ECO:0000313" key="1">
    <source>
        <dbReference type="EMBL" id="MFC4586836.1"/>
    </source>
</evidence>
<comment type="caution">
    <text evidence="1">The sequence shown here is derived from an EMBL/GenBank/DDBJ whole genome shotgun (WGS) entry which is preliminary data.</text>
</comment>
<dbReference type="Pfam" id="PF14100">
    <property type="entry name" value="DUF6807"/>
    <property type="match status" value="1"/>
</dbReference>
<proteinExistence type="predicted"/>
<accession>A0ABV9EBA0</accession>
<dbReference type="Proteomes" id="UP001595891">
    <property type="component" value="Unassembled WGS sequence"/>
</dbReference>
<keyword evidence="2" id="KW-1185">Reference proteome</keyword>
<reference evidence="2" key="1">
    <citation type="journal article" date="2019" name="Int. J. Syst. Evol. Microbiol.">
        <title>The Global Catalogue of Microorganisms (GCM) 10K type strain sequencing project: providing services to taxonomists for standard genome sequencing and annotation.</title>
        <authorList>
            <consortium name="The Broad Institute Genomics Platform"/>
            <consortium name="The Broad Institute Genome Sequencing Center for Infectious Disease"/>
            <person name="Wu L."/>
            <person name="Ma J."/>
        </authorList>
    </citation>
    <scope>NUCLEOTIDE SEQUENCE [LARGE SCALE GENOMIC DNA]</scope>
    <source>
        <strain evidence="2">CCUG 49560</strain>
    </source>
</reference>
<dbReference type="RefSeq" id="WP_262843485.1">
    <property type="nucleotide sequence ID" value="NZ_JANZYP010000018.1"/>
</dbReference>
<evidence type="ECO:0000313" key="2">
    <source>
        <dbReference type="Proteomes" id="UP001595891"/>
    </source>
</evidence>
<dbReference type="InterPro" id="IPR029475">
    <property type="entry name" value="DUF6807"/>
</dbReference>
<protein>
    <submittedName>
        <fullName evidence="1">PmoA family protein</fullName>
    </submittedName>
</protein>
<name>A0ABV9EBA0_9ACTN</name>
<gene>
    <name evidence="1" type="ORF">ACFO8L_12165</name>
</gene>
<organism evidence="1 2">
    <name type="scientific">Sphaerisporangium corydalis</name>
    <dbReference type="NCBI Taxonomy" id="1441875"/>
    <lineage>
        <taxon>Bacteria</taxon>
        <taxon>Bacillati</taxon>
        <taxon>Actinomycetota</taxon>
        <taxon>Actinomycetes</taxon>
        <taxon>Streptosporangiales</taxon>
        <taxon>Streptosporangiaceae</taxon>
        <taxon>Sphaerisporangium</taxon>
    </lineage>
</organism>
<dbReference type="EMBL" id="JBHSFN010000006">
    <property type="protein sequence ID" value="MFC4586836.1"/>
    <property type="molecule type" value="Genomic_DNA"/>
</dbReference>